<dbReference type="InterPro" id="IPR035906">
    <property type="entry name" value="MetI-like_sf"/>
</dbReference>
<feature type="transmembrane region" description="Helical" evidence="7">
    <location>
        <begin position="298"/>
        <end position="321"/>
    </location>
</feature>
<evidence type="ECO:0000256" key="7">
    <source>
        <dbReference type="RuleBase" id="RU363032"/>
    </source>
</evidence>
<dbReference type="SUPFAM" id="SSF161098">
    <property type="entry name" value="MetI-like"/>
    <property type="match status" value="1"/>
</dbReference>
<reference evidence="9 10" key="1">
    <citation type="journal article" date="2013" name="Genome Announc.">
        <title>Draft Genome Sequence of 'Candidatus Halobonum tyrrellensis' Strain G22, Isolated from the Hypersaline Waters of Lake Tyrrell, Australia.</title>
        <authorList>
            <person name="Ugalde J.A."/>
            <person name="Narasingarao P."/>
            <person name="Kuo S."/>
            <person name="Podell S."/>
            <person name="Allen E.E."/>
        </authorList>
    </citation>
    <scope>NUCLEOTIDE SEQUENCE [LARGE SCALE GENOMIC DNA]</scope>
    <source>
        <strain evidence="9 10">G22</strain>
    </source>
</reference>
<name>V4HLB6_9EURY</name>
<proteinExistence type="inferred from homology"/>
<dbReference type="STRING" id="1324957.K933_07708"/>
<evidence type="ECO:0000313" key="10">
    <source>
        <dbReference type="Proteomes" id="UP000017840"/>
    </source>
</evidence>
<dbReference type="PANTHER" id="PTHR43005">
    <property type="entry name" value="BLR7065 PROTEIN"/>
    <property type="match status" value="1"/>
</dbReference>
<evidence type="ECO:0000256" key="6">
    <source>
        <dbReference type="ARBA" id="ARBA00023136"/>
    </source>
</evidence>
<evidence type="ECO:0000256" key="2">
    <source>
        <dbReference type="ARBA" id="ARBA00022448"/>
    </source>
</evidence>
<keyword evidence="4 7" id="KW-0812">Transmembrane</keyword>
<accession>V4HLB6</accession>
<keyword evidence="2 7" id="KW-0813">Transport</keyword>
<feature type="domain" description="ABC transmembrane type-1" evidence="8">
    <location>
        <begin position="104"/>
        <end position="316"/>
    </location>
</feature>
<feature type="transmembrane region" description="Helical" evidence="7">
    <location>
        <begin position="29"/>
        <end position="50"/>
    </location>
</feature>
<keyword evidence="5 7" id="KW-1133">Transmembrane helix</keyword>
<dbReference type="EMBL" id="ASGZ01000026">
    <property type="protein sequence ID" value="ESP88719.1"/>
    <property type="molecule type" value="Genomic_DNA"/>
</dbReference>
<feature type="transmembrane region" description="Helical" evidence="7">
    <location>
        <begin position="108"/>
        <end position="129"/>
    </location>
</feature>
<dbReference type="Gene3D" id="1.10.3720.10">
    <property type="entry name" value="MetI-like"/>
    <property type="match status" value="1"/>
</dbReference>
<dbReference type="PANTHER" id="PTHR43005:SF1">
    <property type="entry name" value="SPERMIDINE_PUTRESCINE TRANSPORT SYSTEM PERMEASE PROTEIN"/>
    <property type="match status" value="1"/>
</dbReference>
<dbReference type="Proteomes" id="UP000017840">
    <property type="component" value="Unassembled WGS sequence"/>
</dbReference>
<keyword evidence="3" id="KW-1003">Cell membrane</keyword>
<dbReference type="PROSITE" id="PS50928">
    <property type="entry name" value="ABC_TM1"/>
    <property type="match status" value="1"/>
</dbReference>
<dbReference type="GO" id="GO:0055085">
    <property type="term" value="P:transmembrane transport"/>
    <property type="evidence" value="ECO:0007669"/>
    <property type="project" value="InterPro"/>
</dbReference>
<gene>
    <name evidence="9" type="ORF">K933_07708</name>
</gene>
<evidence type="ECO:0000259" key="8">
    <source>
        <dbReference type="PROSITE" id="PS50928"/>
    </source>
</evidence>
<dbReference type="OrthoDB" id="195548at2157"/>
<feature type="transmembrane region" description="Helical" evidence="7">
    <location>
        <begin position="190"/>
        <end position="214"/>
    </location>
</feature>
<evidence type="ECO:0000256" key="4">
    <source>
        <dbReference type="ARBA" id="ARBA00022692"/>
    </source>
</evidence>
<protein>
    <submittedName>
        <fullName evidence="9">Sugar ABC transporter permease</fullName>
    </submittedName>
</protein>
<evidence type="ECO:0000256" key="5">
    <source>
        <dbReference type="ARBA" id="ARBA00022989"/>
    </source>
</evidence>
<evidence type="ECO:0000313" key="9">
    <source>
        <dbReference type="EMBL" id="ESP88719.1"/>
    </source>
</evidence>
<evidence type="ECO:0000256" key="3">
    <source>
        <dbReference type="ARBA" id="ARBA00022475"/>
    </source>
</evidence>
<feature type="transmembrane region" description="Helical" evidence="7">
    <location>
        <begin position="260"/>
        <end position="286"/>
    </location>
</feature>
<dbReference type="Pfam" id="PF00528">
    <property type="entry name" value="BPD_transp_1"/>
    <property type="match status" value="1"/>
</dbReference>
<evidence type="ECO:0000256" key="1">
    <source>
        <dbReference type="ARBA" id="ARBA00004651"/>
    </source>
</evidence>
<dbReference type="GO" id="GO:0005886">
    <property type="term" value="C:plasma membrane"/>
    <property type="evidence" value="ECO:0007669"/>
    <property type="project" value="UniProtKB-SubCell"/>
</dbReference>
<dbReference type="AlphaFoldDB" id="V4HLB6"/>
<keyword evidence="10" id="KW-1185">Reference proteome</keyword>
<dbReference type="eggNOG" id="arCOG00157">
    <property type="taxonomic scope" value="Archaea"/>
</dbReference>
<comment type="similarity">
    <text evidence="7">Belongs to the binding-protein-dependent transport system permease family.</text>
</comment>
<comment type="caution">
    <text evidence="9">The sequence shown here is derived from an EMBL/GenBank/DDBJ whole genome shotgun (WGS) entry which is preliminary data.</text>
</comment>
<organism evidence="9 10">
    <name type="scientific">Candidatus Halobonum tyrrellensis G22</name>
    <dbReference type="NCBI Taxonomy" id="1324957"/>
    <lineage>
        <taxon>Archaea</taxon>
        <taxon>Methanobacteriati</taxon>
        <taxon>Methanobacteriota</taxon>
        <taxon>Stenosarchaea group</taxon>
        <taxon>Halobacteria</taxon>
        <taxon>Halobacteriales</taxon>
        <taxon>Haloferacaceae</taxon>
        <taxon>Candidatus Halobonum</taxon>
    </lineage>
</organism>
<comment type="subcellular location">
    <subcellularLocation>
        <location evidence="1 7">Cell membrane</location>
        <topology evidence="1 7">Multi-pass membrane protein</topology>
    </subcellularLocation>
</comment>
<dbReference type="InterPro" id="IPR000515">
    <property type="entry name" value="MetI-like"/>
</dbReference>
<feature type="transmembrane region" description="Helical" evidence="7">
    <location>
        <begin position="141"/>
        <end position="162"/>
    </location>
</feature>
<dbReference type="CDD" id="cd06261">
    <property type="entry name" value="TM_PBP2"/>
    <property type="match status" value="1"/>
</dbReference>
<dbReference type="RefSeq" id="WP_023394127.1">
    <property type="nucleotide sequence ID" value="NZ_ASGZ01000026.1"/>
</dbReference>
<keyword evidence="6 7" id="KW-0472">Membrane</keyword>
<sequence length="328" mass="35656">MATESESSRSATRRYSPTYWVENMTDEQFAYFMLLPAFALVGAFALWPLWETFQMSLHADNLTGSGYVGEFVGIENYVAILTGEMTALLGAPFFDLDQPLQSALSVTLIYTAISVTLELIVGFGMALILDKEFYGRRWVRVAILVPWAVPIAIQGMIFYLIFLPSVGFGTQAMHAIGLFSDTPFINSADLLIMVIIADVWKTSAFIALIVLAGLQSIDRELYRVGRVAGASAWQRFRYITFPLVVPTLLVALLFRTIQSMRIFGIIRTIGGSGGCSTLPSLSCLVVTTFQGSGRYATAAALAFITAVVVAIVAGIYIVGFADVEGGAI</sequence>
<feature type="transmembrane region" description="Helical" evidence="7">
    <location>
        <begin position="235"/>
        <end position="254"/>
    </location>
</feature>